<accession>F2J2H7</accession>
<keyword evidence="3" id="KW-0804">Transcription</keyword>
<dbReference type="GO" id="GO:0003677">
    <property type="term" value="F:DNA binding"/>
    <property type="evidence" value="ECO:0007669"/>
    <property type="project" value="UniProtKB-KW"/>
</dbReference>
<dbReference type="KEGG" id="pgv:SL003B_2467"/>
<dbReference type="AlphaFoldDB" id="F2J2H7"/>
<keyword evidence="7" id="KW-1185">Reference proteome</keyword>
<evidence type="ECO:0000259" key="5">
    <source>
        <dbReference type="SMART" id="SM00895"/>
    </source>
</evidence>
<dbReference type="SMART" id="SM00895">
    <property type="entry name" value="FCD"/>
    <property type="match status" value="1"/>
</dbReference>
<dbReference type="Proteomes" id="UP000008130">
    <property type="component" value="Chromosome"/>
</dbReference>
<name>F2J2H7_POLGS</name>
<evidence type="ECO:0000313" key="6">
    <source>
        <dbReference type="EMBL" id="ADZ72760.1"/>
    </source>
</evidence>
<dbReference type="EMBL" id="CP002568">
    <property type="protein sequence ID" value="ADZ72760.1"/>
    <property type="molecule type" value="Genomic_DNA"/>
</dbReference>
<evidence type="ECO:0000256" key="1">
    <source>
        <dbReference type="ARBA" id="ARBA00023015"/>
    </source>
</evidence>
<reference evidence="6 7" key="1">
    <citation type="journal article" date="2011" name="J. Bacteriol.">
        <title>Complete genome sequence of Polymorphum gilvum SL003B-26A1T, a crude oil-degrading bacterium from oil-polluted saline soil.</title>
        <authorList>
            <person name="Li S.G."/>
            <person name="Tang Y.Q."/>
            <person name="Nie Y."/>
            <person name="Cai M."/>
            <person name="Wu X.L."/>
        </authorList>
    </citation>
    <scope>NUCLEOTIDE SEQUENCE [LARGE SCALE GENOMIC DNA]</scope>
    <source>
        <strain evidence="7">LMG 25793 / CGMCC 1.9160 / SL003B-26A1</strain>
    </source>
</reference>
<dbReference type="STRING" id="991905.SL003B_2467"/>
<keyword evidence="2" id="KW-0238">DNA-binding</keyword>
<organism evidence="6 7">
    <name type="scientific">Polymorphum gilvum (strain LMG 25793 / CGMCC 1.9160 / SL003B-26A1)</name>
    <dbReference type="NCBI Taxonomy" id="991905"/>
    <lineage>
        <taxon>Bacteria</taxon>
        <taxon>Pseudomonadati</taxon>
        <taxon>Pseudomonadota</taxon>
        <taxon>Alphaproteobacteria</taxon>
        <taxon>Rhodobacterales</taxon>
        <taxon>Paracoccaceae</taxon>
        <taxon>Polymorphum</taxon>
    </lineage>
</organism>
<dbReference type="InterPro" id="IPR008920">
    <property type="entry name" value="TF_FadR/GntR_C"/>
</dbReference>
<gene>
    <name evidence="6" type="ordered locus">SL003B_2467</name>
</gene>
<evidence type="ECO:0000256" key="4">
    <source>
        <dbReference type="SAM" id="MobiDB-lite"/>
    </source>
</evidence>
<sequence length="278" mass="31802">MCIVTDAGLQDRAHRIHGRADRRREVADRRGDDEHHAEMHRIAAEAADQRQEDRRQHDDQHRRVDDQARRQHQQCNQHHDQRHVAGQPADPAGDRLRLQQKGLVRKDDAGRWVAPALTPDHIGELYELRWLLEPPALVKACANLPAGFLAGMRADLEAAMAEAAPDAGGVLDRLEHQMHVELLAHCRNETLMQAITLHQSLLIAHRFLYRWTPRLFATEPFLAEHLVIVALLEGGRVRDAADALELHLRDSRERAIARVELIRQEYRVEDTAYLTRGP</sequence>
<evidence type="ECO:0000313" key="7">
    <source>
        <dbReference type="Proteomes" id="UP000008130"/>
    </source>
</evidence>
<evidence type="ECO:0000256" key="2">
    <source>
        <dbReference type="ARBA" id="ARBA00023125"/>
    </source>
</evidence>
<dbReference type="PATRIC" id="fig|991905.3.peg.2529"/>
<dbReference type="Pfam" id="PF07729">
    <property type="entry name" value="FCD"/>
    <property type="match status" value="1"/>
</dbReference>
<feature type="domain" description="GntR C-terminal" evidence="5">
    <location>
        <begin position="124"/>
        <end position="250"/>
    </location>
</feature>
<dbReference type="SUPFAM" id="SSF48008">
    <property type="entry name" value="GntR ligand-binding domain-like"/>
    <property type="match status" value="1"/>
</dbReference>
<dbReference type="HOGENOM" id="CLU_1000604_0_0_5"/>
<dbReference type="eggNOG" id="COG1802">
    <property type="taxonomic scope" value="Bacteria"/>
</dbReference>
<keyword evidence="1" id="KW-0805">Transcription regulation</keyword>
<proteinExistence type="predicted"/>
<dbReference type="Gene3D" id="1.20.120.530">
    <property type="entry name" value="GntR ligand-binding domain-like"/>
    <property type="match status" value="1"/>
</dbReference>
<feature type="compositionally biased region" description="Basic and acidic residues" evidence="4">
    <location>
        <begin position="15"/>
        <end position="69"/>
    </location>
</feature>
<dbReference type="InterPro" id="IPR011711">
    <property type="entry name" value="GntR_C"/>
</dbReference>
<feature type="region of interest" description="Disordered" evidence="4">
    <location>
        <begin position="15"/>
        <end position="93"/>
    </location>
</feature>
<evidence type="ECO:0000256" key="3">
    <source>
        <dbReference type="ARBA" id="ARBA00023163"/>
    </source>
</evidence>
<protein>
    <submittedName>
        <fullName evidence="6">Possible regulatory protein</fullName>
    </submittedName>
</protein>